<evidence type="ECO:0000256" key="1">
    <source>
        <dbReference type="ARBA" id="ARBA00010641"/>
    </source>
</evidence>
<dbReference type="SUPFAM" id="SSF88946">
    <property type="entry name" value="Sigma2 domain of RNA polymerase sigma factors"/>
    <property type="match status" value="1"/>
</dbReference>
<dbReference type="Gene3D" id="1.10.10.10">
    <property type="entry name" value="Winged helix-like DNA-binding domain superfamily/Winged helix DNA-binding domain"/>
    <property type="match status" value="1"/>
</dbReference>
<dbReference type="Proteomes" id="UP001602245">
    <property type="component" value="Unassembled WGS sequence"/>
</dbReference>
<name>A0ABW6W4D5_9ACTN</name>
<dbReference type="Pfam" id="PF08281">
    <property type="entry name" value="Sigma70_r4_2"/>
    <property type="match status" value="1"/>
</dbReference>
<keyword evidence="9" id="KW-1185">Reference proteome</keyword>
<protein>
    <submittedName>
        <fullName evidence="8">SigE family RNA polymerase sigma factor</fullName>
    </submittedName>
</protein>
<evidence type="ECO:0000313" key="9">
    <source>
        <dbReference type="Proteomes" id="UP001602245"/>
    </source>
</evidence>
<dbReference type="NCBIfam" id="TIGR02983">
    <property type="entry name" value="SigE-fam_strep"/>
    <property type="match status" value="1"/>
</dbReference>
<evidence type="ECO:0000256" key="5">
    <source>
        <dbReference type="ARBA" id="ARBA00023163"/>
    </source>
</evidence>
<feature type="domain" description="RNA polymerase sigma-70 region 2" evidence="6">
    <location>
        <begin position="11"/>
        <end position="76"/>
    </location>
</feature>
<feature type="domain" description="RNA polymerase sigma factor 70 region 4 type 2" evidence="7">
    <location>
        <begin position="101"/>
        <end position="151"/>
    </location>
</feature>
<keyword evidence="2" id="KW-0805">Transcription regulation</keyword>
<dbReference type="InterPro" id="IPR036388">
    <property type="entry name" value="WH-like_DNA-bd_sf"/>
</dbReference>
<keyword evidence="5" id="KW-0804">Transcription</keyword>
<sequence length="173" mass="19464">MRNADGFDEFYRMTSSRMLRYAYALTGDLGEAQDLLQEAYVRAWLRWRRLAGYEQPEGWVRLVLTRLATDRWRRLRVRGLALARTEPPGDIGPPSEDTVLLVGALRRLPVDQRRAVALHYLCDLSVDQIATETGAATGTVKAWLSRGRARLAVILGDLALEPNDLMPEANDVG</sequence>
<evidence type="ECO:0000256" key="2">
    <source>
        <dbReference type="ARBA" id="ARBA00023015"/>
    </source>
</evidence>
<organism evidence="8 9">
    <name type="scientific">Paractinoplanes globisporus</name>
    <dbReference type="NCBI Taxonomy" id="113565"/>
    <lineage>
        <taxon>Bacteria</taxon>
        <taxon>Bacillati</taxon>
        <taxon>Actinomycetota</taxon>
        <taxon>Actinomycetes</taxon>
        <taxon>Micromonosporales</taxon>
        <taxon>Micromonosporaceae</taxon>
        <taxon>Paractinoplanes</taxon>
    </lineage>
</organism>
<dbReference type="PANTHER" id="PTHR43133">
    <property type="entry name" value="RNA POLYMERASE ECF-TYPE SIGMA FACTO"/>
    <property type="match status" value="1"/>
</dbReference>
<dbReference type="RefSeq" id="WP_020515576.1">
    <property type="nucleotide sequence ID" value="NZ_JBIAZU010000001.1"/>
</dbReference>
<dbReference type="PANTHER" id="PTHR43133:SF50">
    <property type="entry name" value="ECF RNA POLYMERASE SIGMA FACTOR SIGM"/>
    <property type="match status" value="1"/>
</dbReference>
<gene>
    <name evidence="8" type="ORF">ACFY35_00360</name>
</gene>
<dbReference type="Gene3D" id="1.10.1740.10">
    <property type="match status" value="1"/>
</dbReference>
<evidence type="ECO:0000259" key="7">
    <source>
        <dbReference type="Pfam" id="PF08281"/>
    </source>
</evidence>
<evidence type="ECO:0000256" key="4">
    <source>
        <dbReference type="ARBA" id="ARBA00023125"/>
    </source>
</evidence>
<dbReference type="InterPro" id="IPR039425">
    <property type="entry name" value="RNA_pol_sigma-70-like"/>
</dbReference>
<evidence type="ECO:0000259" key="6">
    <source>
        <dbReference type="Pfam" id="PF04542"/>
    </source>
</evidence>
<reference evidence="8 9" key="1">
    <citation type="submission" date="2024-10" db="EMBL/GenBank/DDBJ databases">
        <title>The Natural Products Discovery Center: Release of the First 8490 Sequenced Strains for Exploring Actinobacteria Biosynthetic Diversity.</title>
        <authorList>
            <person name="Kalkreuter E."/>
            <person name="Kautsar S.A."/>
            <person name="Yang D."/>
            <person name="Bader C.D."/>
            <person name="Teijaro C.N."/>
            <person name="Fluegel L."/>
            <person name="Davis C.M."/>
            <person name="Simpson J.R."/>
            <person name="Lauterbach L."/>
            <person name="Steele A.D."/>
            <person name="Gui C."/>
            <person name="Meng S."/>
            <person name="Li G."/>
            <person name="Viehrig K."/>
            <person name="Ye F."/>
            <person name="Su P."/>
            <person name="Kiefer A.F."/>
            <person name="Nichols A."/>
            <person name="Cepeda A.J."/>
            <person name="Yan W."/>
            <person name="Fan B."/>
            <person name="Jiang Y."/>
            <person name="Adhikari A."/>
            <person name="Zheng C.-J."/>
            <person name="Schuster L."/>
            <person name="Cowan T.M."/>
            <person name="Smanski M.J."/>
            <person name="Chevrette M.G."/>
            <person name="De Carvalho L.P.S."/>
            <person name="Shen B."/>
        </authorList>
    </citation>
    <scope>NUCLEOTIDE SEQUENCE [LARGE SCALE GENOMIC DNA]</scope>
    <source>
        <strain evidence="8 9">NPDC000087</strain>
    </source>
</reference>
<dbReference type="InterPro" id="IPR013324">
    <property type="entry name" value="RNA_pol_sigma_r3/r4-like"/>
</dbReference>
<dbReference type="InterPro" id="IPR014284">
    <property type="entry name" value="RNA_pol_sigma-70_dom"/>
</dbReference>
<keyword evidence="3" id="KW-0731">Sigma factor</keyword>
<comment type="caution">
    <text evidence="8">The sequence shown here is derived from an EMBL/GenBank/DDBJ whole genome shotgun (WGS) entry which is preliminary data.</text>
</comment>
<evidence type="ECO:0000256" key="3">
    <source>
        <dbReference type="ARBA" id="ARBA00023082"/>
    </source>
</evidence>
<dbReference type="InterPro" id="IPR014325">
    <property type="entry name" value="RNA_pol_sigma-E_actinobac"/>
</dbReference>
<dbReference type="NCBIfam" id="TIGR02937">
    <property type="entry name" value="sigma70-ECF"/>
    <property type="match status" value="1"/>
</dbReference>
<comment type="similarity">
    <text evidence="1">Belongs to the sigma-70 factor family. ECF subfamily.</text>
</comment>
<accession>A0ABW6W4D5</accession>
<keyword evidence="4" id="KW-0238">DNA-binding</keyword>
<dbReference type="EMBL" id="JBIAZU010000001">
    <property type="protein sequence ID" value="MFF5287856.1"/>
    <property type="molecule type" value="Genomic_DNA"/>
</dbReference>
<dbReference type="SUPFAM" id="SSF88659">
    <property type="entry name" value="Sigma3 and sigma4 domains of RNA polymerase sigma factors"/>
    <property type="match status" value="1"/>
</dbReference>
<dbReference type="InterPro" id="IPR013249">
    <property type="entry name" value="RNA_pol_sigma70_r4_t2"/>
</dbReference>
<dbReference type="InterPro" id="IPR007627">
    <property type="entry name" value="RNA_pol_sigma70_r2"/>
</dbReference>
<dbReference type="InterPro" id="IPR013325">
    <property type="entry name" value="RNA_pol_sigma_r2"/>
</dbReference>
<proteinExistence type="inferred from homology"/>
<dbReference type="Pfam" id="PF04542">
    <property type="entry name" value="Sigma70_r2"/>
    <property type="match status" value="1"/>
</dbReference>
<evidence type="ECO:0000313" key="8">
    <source>
        <dbReference type="EMBL" id="MFF5287856.1"/>
    </source>
</evidence>